<proteinExistence type="predicted"/>
<evidence type="ECO:0000313" key="2">
    <source>
        <dbReference type="EMBL" id="KAH6886152.1"/>
    </source>
</evidence>
<organism evidence="2 3">
    <name type="scientific">Thelonectria olida</name>
    <dbReference type="NCBI Taxonomy" id="1576542"/>
    <lineage>
        <taxon>Eukaryota</taxon>
        <taxon>Fungi</taxon>
        <taxon>Dikarya</taxon>
        <taxon>Ascomycota</taxon>
        <taxon>Pezizomycotina</taxon>
        <taxon>Sordariomycetes</taxon>
        <taxon>Hypocreomycetidae</taxon>
        <taxon>Hypocreales</taxon>
        <taxon>Nectriaceae</taxon>
        <taxon>Thelonectria</taxon>
    </lineage>
</organism>
<gene>
    <name evidence="2" type="ORF">B0T10DRAFT_575801</name>
</gene>
<sequence length="227" mass="25109">MSHQFQSIKFSLVTIGNDGFFLHADSATYASQGPREDRAPARRTRQRFTAESGSEPVTLPTPKSMVDADIGSRFEKARALSEQPQSEDDWDSDKQQNDMGSTLPNCGITIDSQEEPESAHQCSSLEIIDESQSSTIQIEMMPWDHTLMSILLTPGTKQSAQDARDTLATLVTDCNYKKATGDGEQEAHVDGPRGLEMHSHETNMEWDEEAVQSLFDTWDGIGVLNIG</sequence>
<dbReference type="AlphaFoldDB" id="A0A9P9AN26"/>
<name>A0A9P9AN26_9HYPO</name>
<comment type="caution">
    <text evidence="2">The sequence shown here is derived from an EMBL/GenBank/DDBJ whole genome shotgun (WGS) entry which is preliminary data.</text>
</comment>
<protein>
    <submittedName>
        <fullName evidence="2">Uncharacterized protein</fullName>
    </submittedName>
</protein>
<keyword evidence="3" id="KW-1185">Reference proteome</keyword>
<dbReference type="Proteomes" id="UP000777438">
    <property type="component" value="Unassembled WGS sequence"/>
</dbReference>
<dbReference type="EMBL" id="JAGPYM010000016">
    <property type="protein sequence ID" value="KAH6886152.1"/>
    <property type="molecule type" value="Genomic_DNA"/>
</dbReference>
<feature type="compositionally biased region" description="Basic and acidic residues" evidence="1">
    <location>
        <begin position="70"/>
        <end position="79"/>
    </location>
</feature>
<feature type="region of interest" description="Disordered" evidence="1">
    <location>
        <begin position="30"/>
        <end position="121"/>
    </location>
</feature>
<evidence type="ECO:0000313" key="3">
    <source>
        <dbReference type="Proteomes" id="UP000777438"/>
    </source>
</evidence>
<accession>A0A9P9AN26</accession>
<reference evidence="2 3" key="1">
    <citation type="journal article" date="2021" name="Nat. Commun.">
        <title>Genetic determinants of endophytism in the Arabidopsis root mycobiome.</title>
        <authorList>
            <person name="Mesny F."/>
            <person name="Miyauchi S."/>
            <person name="Thiergart T."/>
            <person name="Pickel B."/>
            <person name="Atanasova L."/>
            <person name="Karlsson M."/>
            <person name="Huettel B."/>
            <person name="Barry K.W."/>
            <person name="Haridas S."/>
            <person name="Chen C."/>
            <person name="Bauer D."/>
            <person name="Andreopoulos W."/>
            <person name="Pangilinan J."/>
            <person name="LaButti K."/>
            <person name="Riley R."/>
            <person name="Lipzen A."/>
            <person name="Clum A."/>
            <person name="Drula E."/>
            <person name="Henrissat B."/>
            <person name="Kohler A."/>
            <person name="Grigoriev I.V."/>
            <person name="Martin F.M."/>
            <person name="Hacquard S."/>
        </authorList>
    </citation>
    <scope>NUCLEOTIDE SEQUENCE [LARGE SCALE GENOMIC DNA]</scope>
    <source>
        <strain evidence="2 3">MPI-CAGE-CH-0241</strain>
    </source>
</reference>
<evidence type="ECO:0000256" key="1">
    <source>
        <dbReference type="SAM" id="MobiDB-lite"/>
    </source>
</evidence>